<accession>A0A5A7U5E9</accession>
<keyword evidence="2" id="KW-0808">Transferase</keyword>
<reference evidence="8 9" key="1">
    <citation type="submission" date="2019-08" db="EMBL/GenBank/DDBJ databases">
        <title>Draft genome sequences of two oriental melons (Cucumis melo L. var makuwa).</title>
        <authorList>
            <person name="Kwon S.-Y."/>
        </authorList>
    </citation>
    <scope>NUCLEOTIDE SEQUENCE [LARGE SCALE GENOMIC DNA]</scope>
    <source>
        <strain evidence="9">cv. SW 3</strain>
        <tissue evidence="8">Leaf</tissue>
    </source>
</reference>
<dbReference type="AlphaFoldDB" id="A0A5A7U5E9"/>
<proteinExistence type="predicted"/>
<dbReference type="GO" id="GO:0016740">
    <property type="term" value="F:transferase activity"/>
    <property type="evidence" value="ECO:0007669"/>
    <property type="project" value="UniProtKB-KW"/>
</dbReference>
<dbReference type="GO" id="GO:0005524">
    <property type="term" value="F:ATP binding"/>
    <property type="evidence" value="ECO:0007669"/>
    <property type="project" value="UniProtKB-KW"/>
</dbReference>
<organism evidence="8 9">
    <name type="scientific">Cucumis melo var. makuwa</name>
    <name type="common">Oriental melon</name>
    <dbReference type="NCBI Taxonomy" id="1194695"/>
    <lineage>
        <taxon>Eukaryota</taxon>
        <taxon>Viridiplantae</taxon>
        <taxon>Streptophyta</taxon>
        <taxon>Embryophyta</taxon>
        <taxon>Tracheophyta</taxon>
        <taxon>Spermatophyta</taxon>
        <taxon>Magnoliopsida</taxon>
        <taxon>eudicotyledons</taxon>
        <taxon>Gunneridae</taxon>
        <taxon>Pentapetalae</taxon>
        <taxon>rosids</taxon>
        <taxon>fabids</taxon>
        <taxon>Cucurbitales</taxon>
        <taxon>Cucurbitaceae</taxon>
        <taxon>Benincaseae</taxon>
        <taxon>Cucumis</taxon>
    </lineage>
</organism>
<keyword evidence="1" id="KW-0820">tRNA-binding</keyword>
<dbReference type="PANTHER" id="PTHR43052:SF1">
    <property type="entry name" value="TRNA-5-TAURINOMETHYLURIDINE 2-SULFURTRANSFERASE"/>
    <property type="match status" value="1"/>
</dbReference>
<evidence type="ECO:0000256" key="5">
    <source>
        <dbReference type="ARBA" id="ARBA00022840"/>
    </source>
</evidence>
<evidence type="ECO:0000256" key="4">
    <source>
        <dbReference type="ARBA" id="ARBA00022741"/>
    </source>
</evidence>
<keyword evidence="7" id="KW-1015">Disulfide bond</keyword>
<protein>
    <submittedName>
        <fullName evidence="8">Uncharacterized protein</fullName>
    </submittedName>
</protein>
<dbReference type="OrthoDB" id="3685at2759"/>
<sequence>MVADIMNAGVIEDFEKFWSECPWDDDLKYAKAVCDQDEFRKLAAKFNLPNKDRKESQGICFLGKPTPRSDFLEDLGMPSQFRFFKNKFDDL</sequence>
<keyword evidence="5" id="KW-0067">ATP-binding</keyword>
<keyword evidence="6" id="KW-0694">RNA-binding</keyword>
<evidence type="ECO:0000256" key="2">
    <source>
        <dbReference type="ARBA" id="ARBA00022679"/>
    </source>
</evidence>
<dbReference type="EMBL" id="SSTE01011829">
    <property type="protein sequence ID" value="KAA0050440.1"/>
    <property type="molecule type" value="Genomic_DNA"/>
</dbReference>
<name>A0A5A7U5E9_CUCMM</name>
<keyword evidence="4" id="KW-0547">Nucleotide-binding</keyword>
<dbReference type="InterPro" id="IPR051305">
    <property type="entry name" value="tRNA_2-thiouridylase_MnmA"/>
</dbReference>
<evidence type="ECO:0000313" key="8">
    <source>
        <dbReference type="EMBL" id="KAA0050440.1"/>
    </source>
</evidence>
<dbReference type="Proteomes" id="UP000321393">
    <property type="component" value="Unassembled WGS sequence"/>
</dbReference>
<evidence type="ECO:0000256" key="7">
    <source>
        <dbReference type="ARBA" id="ARBA00023157"/>
    </source>
</evidence>
<comment type="caution">
    <text evidence="8">The sequence shown here is derived from an EMBL/GenBank/DDBJ whole genome shotgun (WGS) entry which is preliminary data.</text>
</comment>
<evidence type="ECO:0000256" key="6">
    <source>
        <dbReference type="ARBA" id="ARBA00022884"/>
    </source>
</evidence>
<dbReference type="InterPro" id="IPR014729">
    <property type="entry name" value="Rossmann-like_a/b/a_fold"/>
</dbReference>
<dbReference type="Gene3D" id="3.40.50.620">
    <property type="entry name" value="HUPs"/>
    <property type="match status" value="1"/>
</dbReference>
<dbReference type="STRING" id="1194695.A0A5A7U5E9"/>
<dbReference type="GO" id="GO:0008033">
    <property type="term" value="P:tRNA processing"/>
    <property type="evidence" value="ECO:0007669"/>
    <property type="project" value="UniProtKB-KW"/>
</dbReference>
<dbReference type="PANTHER" id="PTHR43052">
    <property type="match status" value="1"/>
</dbReference>
<gene>
    <name evidence="8" type="ORF">E6C27_scaffold175G00350</name>
</gene>
<keyword evidence="3" id="KW-0819">tRNA processing</keyword>
<dbReference type="GO" id="GO:0000049">
    <property type="term" value="F:tRNA binding"/>
    <property type="evidence" value="ECO:0007669"/>
    <property type="project" value="UniProtKB-KW"/>
</dbReference>
<evidence type="ECO:0000313" key="9">
    <source>
        <dbReference type="Proteomes" id="UP000321393"/>
    </source>
</evidence>
<dbReference type="Pfam" id="PF03054">
    <property type="entry name" value="tRNA_Me_trans"/>
    <property type="match status" value="1"/>
</dbReference>
<evidence type="ECO:0000256" key="3">
    <source>
        <dbReference type="ARBA" id="ARBA00022694"/>
    </source>
</evidence>
<evidence type="ECO:0000256" key="1">
    <source>
        <dbReference type="ARBA" id="ARBA00022555"/>
    </source>
</evidence>